<feature type="transmembrane region" description="Helical" evidence="6">
    <location>
        <begin position="157"/>
        <end position="188"/>
    </location>
</feature>
<keyword evidence="4 6" id="KW-1133">Transmembrane helix</keyword>
<evidence type="ECO:0000256" key="4">
    <source>
        <dbReference type="ARBA" id="ARBA00022989"/>
    </source>
</evidence>
<dbReference type="Pfam" id="PF02588">
    <property type="entry name" value="YitT_membrane"/>
    <property type="match status" value="1"/>
</dbReference>
<dbReference type="Pfam" id="PF10035">
    <property type="entry name" value="DUF2179"/>
    <property type="match status" value="1"/>
</dbReference>
<evidence type="ECO:0000256" key="3">
    <source>
        <dbReference type="ARBA" id="ARBA00022692"/>
    </source>
</evidence>
<evidence type="ECO:0000256" key="6">
    <source>
        <dbReference type="SAM" id="Phobius"/>
    </source>
</evidence>
<dbReference type="Proteomes" id="UP000886804">
    <property type="component" value="Unassembled WGS sequence"/>
</dbReference>
<feature type="domain" description="DUF2179" evidence="7">
    <location>
        <begin position="226"/>
        <end position="280"/>
    </location>
</feature>
<dbReference type="CDD" id="cd16380">
    <property type="entry name" value="YitT_C"/>
    <property type="match status" value="1"/>
</dbReference>
<feature type="transmembrane region" description="Helical" evidence="6">
    <location>
        <begin position="119"/>
        <end position="145"/>
    </location>
</feature>
<proteinExistence type="predicted"/>
<dbReference type="Gene3D" id="3.30.70.120">
    <property type="match status" value="1"/>
</dbReference>
<accession>A0A9D2RK20</accession>
<organism evidence="8 9">
    <name type="scientific">Candidatus Enterocloster faecavium</name>
    <dbReference type="NCBI Taxonomy" id="2838560"/>
    <lineage>
        <taxon>Bacteria</taxon>
        <taxon>Bacillati</taxon>
        <taxon>Bacillota</taxon>
        <taxon>Clostridia</taxon>
        <taxon>Lachnospirales</taxon>
        <taxon>Lachnospiraceae</taxon>
        <taxon>Enterocloster</taxon>
    </lineage>
</organism>
<dbReference type="AlphaFoldDB" id="A0A9D2RK20"/>
<gene>
    <name evidence="8" type="ORF">H9716_04690</name>
</gene>
<keyword evidence="5 6" id="KW-0472">Membrane</keyword>
<dbReference type="InterPro" id="IPR019264">
    <property type="entry name" value="DUF2179"/>
</dbReference>
<comment type="caution">
    <text evidence="8">The sequence shown here is derived from an EMBL/GenBank/DDBJ whole genome shotgun (WGS) entry which is preliminary data.</text>
</comment>
<name>A0A9D2RK20_9FIRM</name>
<keyword evidence="2" id="KW-1003">Cell membrane</keyword>
<reference evidence="8" key="2">
    <citation type="submission" date="2021-04" db="EMBL/GenBank/DDBJ databases">
        <authorList>
            <person name="Gilroy R."/>
        </authorList>
    </citation>
    <scope>NUCLEOTIDE SEQUENCE</scope>
    <source>
        <strain evidence="8">CHK188-4685</strain>
    </source>
</reference>
<evidence type="ECO:0000313" key="9">
    <source>
        <dbReference type="Proteomes" id="UP000886804"/>
    </source>
</evidence>
<keyword evidence="3 6" id="KW-0812">Transmembrane</keyword>
<evidence type="ECO:0000256" key="5">
    <source>
        <dbReference type="ARBA" id="ARBA00023136"/>
    </source>
</evidence>
<reference evidence="8" key="1">
    <citation type="journal article" date="2021" name="PeerJ">
        <title>Extensive microbial diversity within the chicken gut microbiome revealed by metagenomics and culture.</title>
        <authorList>
            <person name="Gilroy R."/>
            <person name="Ravi A."/>
            <person name="Getino M."/>
            <person name="Pursley I."/>
            <person name="Horton D.L."/>
            <person name="Alikhan N.F."/>
            <person name="Baker D."/>
            <person name="Gharbi K."/>
            <person name="Hall N."/>
            <person name="Watson M."/>
            <person name="Adriaenssens E.M."/>
            <person name="Foster-Nyarko E."/>
            <person name="Jarju S."/>
            <person name="Secka A."/>
            <person name="Antonio M."/>
            <person name="Oren A."/>
            <person name="Chaudhuri R.R."/>
            <person name="La Ragione R."/>
            <person name="Hildebrand F."/>
            <person name="Pallen M.J."/>
        </authorList>
    </citation>
    <scope>NUCLEOTIDE SEQUENCE</scope>
    <source>
        <strain evidence="8">CHK188-4685</strain>
    </source>
</reference>
<feature type="transmembrane region" description="Helical" evidence="6">
    <location>
        <begin position="54"/>
        <end position="74"/>
    </location>
</feature>
<dbReference type="GO" id="GO:0005886">
    <property type="term" value="C:plasma membrane"/>
    <property type="evidence" value="ECO:0007669"/>
    <property type="project" value="UniProtKB-SubCell"/>
</dbReference>
<dbReference type="InterPro" id="IPR003740">
    <property type="entry name" value="YitT"/>
</dbReference>
<dbReference type="EMBL" id="DWYS01000058">
    <property type="protein sequence ID" value="HJB07144.1"/>
    <property type="molecule type" value="Genomic_DNA"/>
</dbReference>
<dbReference type="PANTHER" id="PTHR33545">
    <property type="entry name" value="UPF0750 MEMBRANE PROTEIN YITT-RELATED"/>
    <property type="match status" value="1"/>
</dbReference>
<feature type="transmembrane region" description="Helical" evidence="6">
    <location>
        <begin position="86"/>
        <end position="107"/>
    </location>
</feature>
<evidence type="ECO:0000256" key="1">
    <source>
        <dbReference type="ARBA" id="ARBA00004651"/>
    </source>
</evidence>
<evidence type="ECO:0000256" key="2">
    <source>
        <dbReference type="ARBA" id="ARBA00022475"/>
    </source>
</evidence>
<dbReference type="InterPro" id="IPR015867">
    <property type="entry name" value="N-reg_PII/ATP_PRibTrfase_C"/>
</dbReference>
<evidence type="ECO:0000313" key="8">
    <source>
        <dbReference type="EMBL" id="HJB07144.1"/>
    </source>
</evidence>
<protein>
    <submittedName>
        <fullName evidence="8">YitT family protein</fullName>
    </submittedName>
</protein>
<comment type="subcellular location">
    <subcellularLocation>
        <location evidence="1">Cell membrane</location>
        <topology evidence="1">Multi-pass membrane protein</topology>
    </subcellularLocation>
</comment>
<dbReference type="PANTHER" id="PTHR33545:SF5">
    <property type="entry name" value="UPF0750 MEMBRANE PROTEIN YITT"/>
    <property type="match status" value="1"/>
</dbReference>
<dbReference type="PIRSF" id="PIRSF006483">
    <property type="entry name" value="Membrane_protein_YitT"/>
    <property type="match status" value="1"/>
</dbReference>
<sequence>MNMNIQWKQEGKNMALLLAGALIYGVGTHAFVEPAHIAPGGALGIALMVNHFVELPIGMVTLAINIPLLVLAWFSLSHRFAVSTAFATAVCSFILDFAVAPICPVYTGDRILCSLYGGILSGAGMGLIFMAGMTTGGSDILGYVLQKKRPQLSIGRALMAVDGVILLMSIYVFGNIDAALFGLVSLFATTKVIDSVIYGGDASTMATVVTRKPQEIARRVIADLDRSATLIPATGAYSGKNTSVLLCTVRKSQFQRLRRIVYEADPGAFLMAAEASEVLGDGFKALSEEN</sequence>
<evidence type="ECO:0000259" key="7">
    <source>
        <dbReference type="Pfam" id="PF10035"/>
    </source>
</evidence>
<dbReference type="InterPro" id="IPR051461">
    <property type="entry name" value="UPF0750_membrane"/>
</dbReference>